<dbReference type="STRING" id="644295.Metev_1967"/>
<organism evidence="10 11">
    <name type="scientific">Methanohalobium evestigatum (strain ATCC BAA-1072 / DSM 3721 / NBRC 107634 / OCM 161 / Z-7303)</name>
    <dbReference type="NCBI Taxonomy" id="644295"/>
    <lineage>
        <taxon>Archaea</taxon>
        <taxon>Methanobacteriati</taxon>
        <taxon>Methanobacteriota</taxon>
        <taxon>Stenosarchaea group</taxon>
        <taxon>Methanomicrobia</taxon>
        <taxon>Methanosarcinales</taxon>
        <taxon>Methanosarcinaceae</taxon>
        <taxon>Methanohalobium</taxon>
    </lineage>
</organism>
<dbReference type="KEGG" id="mev:Metev_1967"/>
<evidence type="ECO:0000313" key="11">
    <source>
        <dbReference type="Proteomes" id="UP000000391"/>
    </source>
</evidence>
<keyword evidence="7 9" id="KW-1133">Transmembrane helix</keyword>
<dbReference type="PANTHER" id="PTHR30578">
    <property type="entry name" value="ELECTRON TRANSPORT COMPLEX PROTEIN RNFD"/>
    <property type="match status" value="1"/>
</dbReference>
<evidence type="ECO:0000256" key="9">
    <source>
        <dbReference type="SAM" id="Phobius"/>
    </source>
</evidence>
<evidence type="ECO:0000256" key="7">
    <source>
        <dbReference type="ARBA" id="ARBA00022989"/>
    </source>
</evidence>
<dbReference type="EMBL" id="CP002069">
    <property type="protein sequence ID" value="ADI74797.1"/>
    <property type="molecule type" value="Genomic_DNA"/>
</dbReference>
<evidence type="ECO:0000256" key="2">
    <source>
        <dbReference type="ARBA" id="ARBA00022553"/>
    </source>
</evidence>
<dbReference type="InterPro" id="IPR004338">
    <property type="entry name" value="NqrB/RnfD"/>
</dbReference>
<keyword evidence="2" id="KW-0597">Phosphoprotein</keyword>
<keyword evidence="3" id="KW-0285">Flavoprotein</keyword>
<dbReference type="GO" id="GO:0005886">
    <property type="term" value="C:plasma membrane"/>
    <property type="evidence" value="ECO:0007669"/>
    <property type="project" value="TreeGrafter"/>
</dbReference>
<dbReference type="InterPro" id="IPR049685">
    <property type="entry name" value="Ion_transpt_RnfD_Methano"/>
</dbReference>
<evidence type="ECO:0000256" key="1">
    <source>
        <dbReference type="ARBA" id="ARBA00022448"/>
    </source>
</evidence>
<evidence type="ECO:0000256" key="6">
    <source>
        <dbReference type="ARBA" id="ARBA00022967"/>
    </source>
</evidence>
<dbReference type="GeneID" id="9347626"/>
<evidence type="ECO:0000313" key="10">
    <source>
        <dbReference type="EMBL" id="ADI74797.1"/>
    </source>
</evidence>
<dbReference type="NCBIfam" id="NF041838">
    <property type="entry name" value="rnfD_Methano"/>
    <property type="match status" value="1"/>
</dbReference>
<sequence length="311" mass="34092" precursor="true">MPLTVSPPPHKKTSFSVQNFIWYKIFALIPLVIVSIYFFGLPVLSHIIAGIFAAAAIEVVILRFLDQKITVNDGDVIFIGMITALVIPAGAPWWLPMLGSAFAVGFGKHIFGGIGSYSFNPVLAAWVFLSLAYSSYMTPISVPQLGVLSDLILETGAGYPIGVSPLLILIPGIYLVMRKYIEWRVPLSFFVTVFALAYLAGHLSYAFTGALVLGGLFLITDTATSPITKNGRIIYGFIAGVLVFIYGFFSDYVAGTFYGLLLANAFSAFIENNTYPKPFGAESFFRSKINKLLDKLGNVYYTKVLKDERIQ</sequence>
<feature type="transmembrane region" description="Helical" evidence="9">
    <location>
        <begin position="47"/>
        <end position="65"/>
    </location>
</feature>
<keyword evidence="5 9" id="KW-0812">Transmembrane</keyword>
<accession>D7EAC6</accession>
<feature type="transmembrane region" description="Helical" evidence="9">
    <location>
        <begin position="233"/>
        <end position="254"/>
    </location>
</feature>
<keyword evidence="8 9" id="KW-0472">Membrane</keyword>
<proteinExistence type="predicted"/>
<evidence type="ECO:0000256" key="3">
    <source>
        <dbReference type="ARBA" id="ARBA00022630"/>
    </source>
</evidence>
<dbReference type="GO" id="GO:0055085">
    <property type="term" value="P:transmembrane transport"/>
    <property type="evidence" value="ECO:0007669"/>
    <property type="project" value="InterPro"/>
</dbReference>
<feature type="transmembrane region" description="Helical" evidence="9">
    <location>
        <begin position="157"/>
        <end position="177"/>
    </location>
</feature>
<dbReference type="OrthoDB" id="133092at2157"/>
<dbReference type="HOGENOM" id="CLU_042020_1_0_2"/>
<feature type="transmembrane region" description="Helical" evidence="9">
    <location>
        <begin position="20"/>
        <end position="40"/>
    </location>
</feature>
<dbReference type="RefSeq" id="WP_013195362.1">
    <property type="nucleotide sequence ID" value="NC_014253.1"/>
</dbReference>
<protein>
    <submittedName>
        <fullName evidence="10">NQR2 and RnfD family protein</fullName>
    </submittedName>
</protein>
<name>D7EAC6_METEZ</name>
<gene>
    <name evidence="10" type="ordered locus">Metev_1967</name>
</gene>
<dbReference type="AlphaFoldDB" id="D7EAC6"/>
<dbReference type="Proteomes" id="UP000000391">
    <property type="component" value="Chromosome"/>
</dbReference>
<evidence type="ECO:0000256" key="8">
    <source>
        <dbReference type="ARBA" id="ARBA00023136"/>
    </source>
</evidence>
<feature type="transmembrane region" description="Helical" evidence="9">
    <location>
        <begin position="117"/>
        <end position="137"/>
    </location>
</feature>
<keyword evidence="1" id="KW-0813">Transport</keyword>
<evidence type="ECO:0000256" key="5">
    <source>
        <dbReference type="ARBA" id="ARBA00022692"/>
    </source>
</evidence>
<reference evidence="10 11" key="1">
    <citation type="submission" date="2010-06" db="EMBL/GenBank/DDBJ databases">
        <title>Complete sequence chromosome of Methanohalobium evestigatum Z-7303.</title>
        <authorList>
            <consortium name="US DOE Joint Genome Institute"/>
            <person name="Lucas S."/>
            <person name="Copeland A."/>
            <person name="Lapidus A."/>
            <person name="Cheng J.-F."/>
            <person name="Bruce D."/>
            <person name="Goodwin L."/>
            <person name="Pitluck S."/>
            <person name="Saunders E."/>
            <person name="Detter J.C."/>
            <person name="Han C."/>
            <person name="Tapia R."/>
            <person name="Land M."/>
            <person name="Hauser L."/>
            <person name="Kyrpides N."/>
            <person name="Mikhailova N."/>
            <person name="Sieprawska-Lupa M."/>
            <person name="Whitman W.B."/>
            <person name="Anderson I."/>
            <person name="Woyke T."/>
        </authorList>
    </citation>
    <scope>NUCLEOTIDE SEQUENCE [LARGE SCALE GENOMIC DNA]</scope>
    <source>
        <strain evidence="11">ATCC BAA-1072 / DSM 3721 / NBRC 107634 / OCM 161 / Z-7303</strain>
    </source>
</reference>
<dbReference type="Pfam" id="PF03116">
    <property type="entry name" value="NQR2_RnfD_RnfE"/>
    <property type="match status" value="1"/>
</dbReference>
<dbReference type="PANTHER" id="PTHR30578:SF0">
    <property type="entry name" value="ION-TRANSLOCATING OXIDOREDUCTASE COMPLEX SUBUNIT D"/>
    <property type="match status" value="1"/>
</dbReference>
<feature type="transmembrane region" description="Helical" evidence="9">
    <location>
        <begin position="77"/>
        <end position="105"/>
    </location>
</feature>
<keyword evidence="11" id="KW-1185">Reference proteome</keyword>
<feature type="transmembrane region" description="Helical" evidence="9">
    <location>
        <begin position="189"/>
        <end position="213"/>
    </location>
</feature>
<keyword evidence="6" id="KW-1278">Translocase</keyword>
<keyword evidence="4" id="KW-0288">FMN</keyword>
<evidence type="ECO:0000256" key="4">
    <source>
        <dbReference type="ARBA" id="ARBA00022643"/>
    </source>
</evidence>